<feature type="domain" description="ABC transmembrane type-1" evidence="14">
    <location>
        <begin position="95"/>
        <end position="296"/>
    </location>
</feature>
<feature type="transmembrane region" description="Helical" evidence="13">
    <location>
        <begin position="223"/>
        <end position="245"/>
    </location>
</feature>
<proteinExistence type="inferred from homology"/>
<dbReference type="Proteomes" id="UP000824056">
    <property type="component" value="Unassembled WGS sequence"/>
</dbReference>
<evidence type="ECO:0000256" key="13">
    <source>
        <dbReference type="RuleBase" id="RU363032"/>
    </source>
</evidence>
<evidence type="ECO:0000313" key="16">
    <source>
        <dbReference type="Proteomes" id="UP000824056"/>
    </source>
</evidence>
<keyword evidence="6 13" id="KW-1133">Transmembrane helix</keyword>
<comment type="caution">
    <text evidence="15">The sequence shown here is derived from an EMBL/GenBank/DDBJ whole genome shotgun (WGS) entry which is preliminary data.</text>
</comment>
<sequence>MLKFILKKILFTCIVLVGAATCAFLLLHAIPGDTAEALAGPQATAEDVENLRQAMDLDKPLAEQYVNYMAGLLHGDLGYSYRSNQPVMTLMASALPATLQLAVCSMVIAILIGVPVGIFAAIHRGKIGDTIAMVLAFLGVSMPSFWLALLLIIEFSVRHPWFPFYGREGWSSFVLPSLTLGLGVAANIARLTRTSMLEVLGQDYIRTAKGKGVRRQKVIWMHALRNAAVPVVTIIGLQFGVLLGGQVVTETVFSWPGVGRMIVDALNTRDLQIIQGGILILAFTFTMINLLTDFIYALIDPRIRNK</sequence>
<feature type="transmembrane region" description="Helical" evidence="13">
    <location>
        <begin position="134"/>
        <end position="157"/>
    </location>
</feature>
<dbReference type="PANTHER" id="PTHR43163:SF6">
    <property type="entry name" value="DIPEPTIDE TRANSPORT SYSTEM PERMEASE PROTEIN DPPB-RELATED"/>
    <property type="match status" value="1"/>
</dbReference>
<dbReference type="InterPro" id="IPR035906">
    <property type="entry name" value="MetI-like_sf"/>
</dbReference>
<name>A0A9D2FQT6_9FIRM</name>
<feature type="transmembrane region" description="Helical" evidence="13">
    <location>
        <begin position="273"/>
        <end position="299"/>
    </location>
</feature>
<dbReference type="Gene3D" id="1.10.3720.10">
    <property type="entry name" value="MetI-like"/>
    <property type="match status" value="1"/>
</dbReference>
<keyword evidence="2 13" id="KW-0813">Transport</keyword>
<dbReference type="CDD" id="cd06261">
    <property type="entry name" value="TM_PBP2"/>
    <property type="match status" value="1"/>
</dbReference>
<keyword evidence="4" id="KW-0533">Nickel</keyword>
<dbReference type="EMBL" id="DXBG01000082">
    <property type="protein sequence ID" value="HIZ64946.1"/>
    <property type="molecule type" value="Genomic_DNA"/>
</dbReference>
<keyword evidence="7" id="KW-0406">Ion transport</keyword>
<evidence type="ECO:0000256" key="10">
    <source>
        <dbReference type="ARBA" id="ARBA00024202"/>
    </source>
</evidence>
<evidence type="ECO:0000256" key="12">
    <source>
        <dbReference type="ARBA" id="ARBA00044774"/>
    </source>
</evidence>
<reference evidence="15" key="1">
    <citation type="journal article" date="2021" name="PeerJ">
        <title>Extensive microbial diversity within the chicken gut microbiome revealed by metagenomics and culture.</title>
        <authorList>
            <person name="Gilroy R."/>
            <person name="Ravi A."/>
            <person name="Getino M."/>
            <person name="Pursley I."/>
            <person name="Horton D.L."/>
            <person name="Alikhan N.F."/>
            <person name="Baker D."/>
            <person name="Gharbi K."/>
            <person name="Hall N."/>
            <person name="Watson M."/>
            <person name="Adriaenssens E.M."/>
            <person name="Foster-Nyarko E."/>
            <person name="Jarju S."/>
            <person name="Secka A."/>
            <person name="Antonio M."/>
            <person name="Oren A."/>
            <person name="Chaudhuri R.R."/>
            <person name="La Ragione R."/>
            <person name="Hildebrand F."/>
            <person name="Pallen M.J."/>
        </authorList>
    </citation>
    <scope>NUCLEOTIDE SEQUENCE</scope>
    <source>
        <strain evidence="15">1068</strain>
    </source>
</reference>
<dbReference type="SUPFAM" id="SSF161098">
    <property type="entry name" value="MetI-like"/>
    <property type="match status" value="1"/>
</dbReference>
<evidence type="ECO:0000259" key="14">
    <source>
        <dbReference type="PROSITE" id="PS50928"/>
    </source>
</evidence>
<dbReference type="NCBIfam" id="NF045470">
    <property type="entry name" value="Opp2B"/>
    <property type="match status" value="1"/>
</dbReference>
<evidence type="ECO:0000256" key="6">
    <source>
        <dbReference type="ARBA" id="ARBA00022989"/>
    </source>
</evidence>
<keyword evidence="3" id="KW-1003">Cell membrane</keyword>
<evidence type="ECO:0000256" key="7">
    <source>
        <dbReference type="ARBA" id="ARBA00023065"/>
    </source>
</evidence>
<comment type="subunit">
    <text evidence="11">The complex is composed of two ATP-binding proteins (NikD and NikE), two transmembrane proteins (NikB and NikC) and a solute-binding protein (NikA).</text>
</comment>
<evidence type="ECO:0000256" key="9">
    <source>
        <dbReference type="ARBA" id="ARBA00023136"/>
    </source>
</evidence>
<dbReference type="PROSITE" id="PS50928">
    <property type="entry name" value="ABC_TM1"/>
    <property type="match status" value="1"/>
</dbReference>
<dbReference type="GO" id="GO:0005886">
    <property type="term" value="C:plasma membrane"/>
    <property type="evidence" value="ECO:0007669"/>
    <property type="project" value="UniProtKB-SubCell"/>
</dbReference>
<organism evidence="15 16">
    <name type="scientific">Candidatus Blautia pullicola</name>
    <dbReference type="NCBI Taxonomy" id="2838498"/>
    <lineage>
        <taxon>Bacteria</taxon>
        <taxon>Bacillati</taxon>
        <taxon>Bacillota</taxon>
        <taxon>Clostridia</taxon>
        <taxon>Lachnospirales</taxon>
        <taxon>Lachnospiraceae</taxon>
        <taxon>Blautia</taxon>
    </lineage>
</organism>
<evidence type="ECO:0000313" key="15">
    <source>
        <dbReference type="EMBL" id="HIZ64946.1"/>
    </source>
</evidence>
<evidence type="ECO:0000256" key="11">
    <source>
        <dbReference type="ARBA" id="ARBA00038669"/>
    </source>
</evidence>
<feature type="transmembrane region" description="Helical" evidence="13">
    <location>
        <begin position="169"/>
        <end position="189"/>
    </location>
</feature>
<dbReference type="InterPro" id="IPR045621">
    <property type="entry name" value="BPD_transp_1_N"/>
</dbReference>
<evidence type="ECO:0000256" key="8">
    <source>
        <dbReference type="ARBA" id="ARBA00023112"/>
    </source>
</evidence>
<evidence type="ECO:0000256" key="1">
    <source>
        <dbReference type="ARBA" id="ARBA00004651"/>
    </source>
</evidence>
<feature type="transmembrane region" description="Helical" evidence="13">
    <location>
        <begin position="97"/>
        <end position="122"/>
    </location>
</feature>
<dbReference type="PANTHER" id="PTHR43163">
    <property type="entry name" value="DIPEPTIDE TRANSPORT SYSTEM PERMEASE PROTEIN DPPB-RELATED"/>
    <property type="match status" value="1"/>
</dbReference>
<evidence type="ECO:0000256" key="5">
    <source>
        <dbReference type="ARBA" id="ARBA00022692"/>
    </source>
</evidence>
<gene>
    <name evidence="15" type="ORF">H9809_03440</name>
</gene>
<reference evidence="15" key="2">
    <citation type="submission" date="2021-04" db="EMBL/GenBank/DDBJ databases">
        <authorList>
            <person name="Gilroy R."/>
        </authorList>
    </citation>
    <scope>NUCLEOTIDE SEQUENCE</scope>
    <source>
        <strain evidence="15">1068</strain>
    </source>
</reference>
<dbReference type="InterPro" id="IPR050045">
    <property type="entry name" value="Opp2B"/>
</dbReference>
<dbReference type="AlphaFoldDB" id="A0A9D2FQT6"/>
<comment type="similarity">
    <text evidence="10">Belongs to the binding-protein-dependent transport system permease family. OppBC subfamily.</text>
</comment>
<keyword evidence="9 13" id="KW-0472">Membrane</keyword>
<dbReference type="Pfam" id="PF00528">
    <property type="entry name" value="BPD_transp_1"/>
    <property type="match status" value="1"/>
</dbReference>
<dbReference type="Pfam" id="PF19300">
    <property type="entry name" value="BPD_transp_1_N"/>
    <property type="match status" value="1"/>
</dbReference>
<evidence type="ECO:0000256" key="4">
    <source>
        <dbReference type="ARBA" id="ARBA00022596"/>
    </source>
</evidence>
<comment type="subcellular location">
    <subcellularLocation>
        <location evidence="1 13">Cell membrane</location>
        <topology evidence="1 13">Multi-pass membrane protein</topology>
    </subcellularLocation>
</comment>
<keyword evidence="5 13" id="KW-0812">Transmembrane</keyword>
<dbReference type="GO" id="GO:0015099">
    <property type="term" value="F:nickel cation transmembrane transporter activity"/>
    <property type="evidence" value="ECO:0007669"/>
    <property type="project" value="InterPro"/>
</dbReference>
<evidence type="ECO:0000256" key="2">
    <source>
        <dbReference type="ARBA" id="ARBA00022448"/>
    </source>
</evidence>
<keyword evidence="8" id="KW-0921">Nickel transport</keyword>
<dbReference type="InterPro" id="IPR000515">
    <property type="entry name" value="MetI-like"/>
</dbReference>
<evidence type="ECO:0000256" key="3">
    <source>
        <dbReference type="ARBA" id="ARBA00022475"/>
    </source>
</evidence>
<accession>A0A9D2FQT6</accession>
<protein>
    <recommendedName>
        <fullName evidence="12">Nickel import system permease protein NikB</fullName>
    </recommendedName>
</protein>
<dbReference type="GO" id="GO:0071916">
    <property type="term" value="F:dipeptide transmembrane transporter activity"/>
    <property type="evidence" value="ECO:0007669"/>
    <property type="project" value="TreeGrafter"/>
</dbReference>